<dbReference type="HAMAP" id="MF_00320">
    <property type="entry name" value="RNApol_arch_Rpo3"/>
    <property type="match status" value="1"/>
</dbReference>
<dbReference type="GO" id="GO:0006366">
    <property type="term" value="P:transcription by RNA polymerase II"/>
    <property type="evidence" value="ECO:0007669"/>
    <property type="project" value="TreeGrafter"/>
</dbReference>
<evidence type="ECO:0000313" key="12">
    <source>
        <dbReference type="Proteomes" id="UP000266743"/>
    </source>
</evidence>
<dbReference type="PANTHER" id="PTHR11800">
    <property type="entry name" value="DNA-DIRECTED RNA POLYMERASE"/>
    <property type="match status" value="1"/>
</dbReference>
<dbReference type="GO" id="GO:0003899">
    <property type="term" value="F:DNA-directed RNA polymerase activity"/>
    <property type="evidence" value="ECO:0007669"/>
    <property type="project" value="InterPro"/>
</dbReference>
<dbReference type="InterPro" id="IPR011263">
    <property type="entry name" value="DNA-dir_RNA_pol_RpoA/D/Rpb3"/>
</dbReference>
<dbReference type="GO" id="GO:0046983">
    <property type="term" value="F:protein dimerization activity"/>
    <property type="evidence" value="ECO:0007669"/>
    <property type="project" value="InterPro"/>
</dbReference>
<dbReference type="Gene3D" id="3.30.70.20">
    <property type="match status" value="1"/>
</dbReference>
<dbReference type="AlphaFoldDB" id="A0A3L6LCL9"/>
<dbReference type="EMBL" id="QSBY01000003">
    <property type="protein sequence ID" value="RHW73425.1"/>
    <property type="molecule type" value="Genomic_DNA"/>
</dbReference>
<dbReference type="SUPFAM" id="SSF55257">
    <property type="entry name" value="RBP11-like subunits of RNA polymerase"/>
    <property type="match status" value="1"/>
</dbReference>
<keyword evidence="2" id="KW-0240">DNA-directed RNA polymerase</keyword>
<dbReference type="InterPro" id="IPR022842">
    <property type="entry name" value="RNAP_Rpo3/Rpb3/RPAC1"/>
</dbReference>
<dbReference type="EMBL" id="QSBY01000003">
    <property type="protein sequence ID" value="RHW73796.1"/>
    <property type="molecule type" value="Genomic_DNA"/>
</dbReference>
<dbReference type="EMBL" id="QSBY01000003">
    <property type="protein sequence ID" value="RHW73802.1"/>
    <property type="molecule type" value="Genomic_DNA"/>
</dbReference>
<accession>A0A3L6LCL9</accession>
<comment type="similarity">
    <text evidence="4">Belongs to the archaeal Rpo3/eukaryotic RPB3 RNA polymerase subunit family.</text>
</comment>
<name>A0A3L6LCL9_9TRYP</name>
<evidence type="ECO:0000256" key="3">
    <source>
        <dbReference type="ARBA" id="ARBA00023163"/>
    </source>
</evidence>
<comment type="caution">
    <text evidence="10">The sequence shown here is derived from an EMBL/GenBank/DDBJ whole genome shotgun (WGS) entry which is preliminary data.</text>
</comment>
<keyword evidence="3" id="KW-0804">Transcription</keyword>
<sequence>MKVTIVDCKRHEHSAGETLVFKLNEVDNSFANGLRRVLLAEVPVLGVESVTIIQNTSVLPDEMIAHRIGLVPLYSKRAKQMQFFHDCLCGGTGCIECQITGELKVRCPSNQHSLQVFADSLKIDDEGVYPVSSEERGVWLLTLGRSQEINLRVLIRKSIAKTHAKFMPVSTVSMRYEPEVILNKDVISSLDPEQLRQWMRSCVHRPHSIAESNGEGHTGHIDVNKLCEECLLKEPSVVSFTEPLVFARPKKDARGHYNFTFTVETTGVLPVLQLIRDAVDVLRRKLQRVHECLTEKVVPGDLVETRPIGDAPTAPVVVNEDIMDTKGAEDDLKFVMN</sequence>
<dbReference type="InterPro" id="IPR036603">
    <property type="entry name" value="RBP11-like"/>
</dbReference>
<evidence type="ECO:0000313" key="10">
    <source>
        <dbReference type="EMBL" id="RHW73796.1"/>
    </source>
</evidence>
<dbReference type="GO" id="GO:0005665">
    <property type="term" value="C:RNA polymerase II, core complex"/>
    <property type="evidence" value="ECO:0007669"/>
    <property type="project" value="TreeGrafter"/>
</dbReference>
<evidence type="ECO:0000313" key="9">
    <source>
        <dbReference type="EMBL" id="RHW73425.1"/>
    </source>
</evidence>
<dbReference type="InterPro" id="IPR036643">
    <property type="entry name" value="RNApol_insert_sf"/>
</dbReference>
<dbReference type="SUPFAM" id="SSF56553">
    <property type="entry name" value="Insert subdomain of RNA polymerase alpha subunit"/>
    <property type="match status" value="1"/>
</dbReference>
<evidence type="ECO:0000256" key="6">
    <source>
        <dbReference type="ARBA" id="ARBA00031776"/>
    </source>
</evidence>
<dbReference type="NCBIfam" id="NF001988">
    <property type="entry name" value="PRK00783.1"/>
    <property type="match status" value="1"/>
</dbReference>
<reference evidence="10 12" key="1">
    <citation type="submission" date="2018-09" db="EMBL/GenBank/DDBJ databases">
        <title>whole genome sequence of T. equiperdum IVM-t1 strain.</title>
        <authorList>
            <person name="Suganuma K."/>
        </authorList>
    </citation>
    <scope>NUCLEOTIDE SEQUENCE [LARGE SCALE GENOMIC DNA]</scope>
    <source>
        <strain evidence="10 12">IVM-t1</strain>
    </source>
</reference>
<evidence type="ECO:0000256" key="2">
    <source>
        <dbReference type="ARBA" id="ARBA00022478"/>
    </source>
</evidence>
<comment type="function">
    <text evidence="1">DNA-dependent RNA polymerase catalyzes the transcription of DNA into RNA using the four ribonucleoside triphosphates as substrates.</text>
</comment>
<evidence type="ECO:0000313" key="11">
    <source>
        <dbReference type="EMBL" id="RHW73802.1"/>
    </source>
</evidence>
<evidence type="ECO:0000256" key="4">
    <source>
        <dbReference type="ARBA" id="ARBA00025804"/>
    </source>
</evidence>
<dbReference type="Gene3D" id="2.170.120.12">
    <property type="entry name" value="DNA-directed RNA polymerase, insert domain"/>
    <property type="match status" value="1"/>
</dbReference>
<gene>
    <name evidence="10" type="primary">RPB3</name>
    <name evidence="9" type="ORF">DPX39_030054300</name>
    <name evidence="8" type="ORF">DPX39_030059300</name>
    <name evidence="10" type="ORF">DPX39_030064300</name>
    <name evidence="11" type="ORF">DPX39_030069300</name>
</gene>
<evidence type="ECO:0000256" key="1">
    <source>
        <dbReference type="ARBA" id="ARBA00004026"/>
    </source>
</evidence>
<dbReference type="Pfam" id="PF01000">
    <property type="entry name" value="RNA_pol_A_bac"/>
    <property type="match status" value="1"/>
</dbReference>
<evidence type="ECO:0000259" key="7">
    <source>
        <dbReference type="SMART" id="SM00662"/>
    </source>
</evidence>
<dbReference type="Gene3D" id="3.30.1360.10">
    <property type="entry name" value="RNA polymerase, RBP11-like subunit"/>
    <property type="match status" value="1"/>
</dbReference>
<dbReference type="InterPro" id="IPR050518">
    <property type="entry name" value="Rpo3/RPB3_RNA_Pol_subunit"/>
</dbReference>
<organism evidence="10 12">
    <name type="scientific">Trypanosoma brucei equiperdum</name>
    <dbReference type="NCBI Taxonomy" id="630700"/>
    <lineage>
        <taxon>Eukaryota</taxon>
        <taxon>Discoba</taxon>
        <taxon>Euglenozoa</taxon>
        <taxon>Kinetoplastea</taxon>
        <taxon>Metakinetoplastina</taxon>
        <taxon>Trypanosomatida</taxon>
        <taxon>Trypanosomatidae</taxon>
        <taxon>Trypanosoma</taxon>
    </lineage>
</organism>
<protein>
    <recommendedName>
        <fullName evidence="6">Plastid-encoded RNA polymerase subunit alpha</fullName>
    </recommendedName>
</protein>
<comment type="subunit">
    <text evidence="5">In plastids the minimal PEP RNA polymerase catalytic core is composed of four subunits: alpha, beta, beta', and beta''. When a (nuclear-encoded) sigma factor is associated with the core the holoenzyme is formed, which can initiate transcription.</text>
</comment>
<dbReference type="EMBL" id="QSBY01000003">
    <property type="protein sequence ID" value="RHW73420.1"/>
    <property type="molecule type" value="Genomic_DNA"/>
</dbReference>
<dbReference type="PANTHER" id="PTHR11800:SF2">
    <property type="entry name" value="DNA-DIRECTED RNA POLYMERASE II SUBUNIT RPB3"/>
    <property type="match status" value="1"/>
</dbReference>
<evidence type="ECO:0000313" key="8">
    <source>
        <dbReference type="EMBL" id="RHW73420.1"/>
    </source>
</evidence>
<proteinExistence type="inferred from homology"/>
<dbReference type="SMART" id="SM00662">
    <property type="entry name" value="RPOLD"/>
    <property type="match status" value="1"/>
</dbReference>
<dbReference type="InterPro" id="IPR011262">
    <property type="entry name" value="DNA-dir_RNA_pol_insert"/>
</dbReference>
<evidence type="ECO:0000256" key="5">
    <source>
        <dbReference type="ARBA" id="ARBA00026088"/>
    </source>
</evidence>
<dbReference type="Pfam" id="PF01193">
    <property type="entry name" value="RNA_pol_L"/>
    <property type="match status" value="1"/>
</dbReference>
<feature type="domain" description="DNA-directed RNA polymerase RpoA/D/Rpb3-type" evidence="7">
    <location>
        <begin position="18"/>
        <end position="292"/>
    </location>
</feature>
<dbReference type="Proteomes" id="UP000266743">
    <property type="component" value="Chromosome 3"/>
</dbReference>